<dbReference type="AlphaFoldDB" id="A0A2S4LAK1"/>
<feature type="transmembrane region" description="Helical" evidence="2">
    <location>
        <begin position="205"/>
        <end position="223"/>
    </location>
</feature>
<sequence length="258" mass="28743">THPSSHIRKTRLPSCQHHTRCDPLLLASRPEATRDTSSSVKMGGYIDYSKTTRSKDYRGSGSFATFMIIGPTCFFLGILFASFPYDFPLLWTKEPVSETYYDQLEAHLKFMHQSPPLIGRMLNIMVSVGFFGHFIKLFRPSEANFLFDGASLILYTIGVAVYVSNIVKGLRAISSGLWHSDEFQKTRDGRFEGEFILGREDSLKVLAASNTILALVLIGVLVLQAGQWYAEKRDSDDEAAAAEKESSPSGKAATKKKQ</sequence>
<feature type="transmembrane region" description="Helical" evidence="2">
    <location>
        <begin position="145"/>
        <end position="167"/>
    </location>
</feature>
<evidence type="ECO:0000256" key="2">
    <source>
        <dbReference type="SAM" id="Phobius"/>
    </source>
</evidence>
<feature type="non-terminal residue" evidence="3">
    <location>
        <position position="1"/>
    </location>
</feature>
<evidence type="ECO:0000313" key="4">
    <source>
        <dbReference type="Proteomes" id="UP000237481"/>
    </source>
</evidence>
<keyword evidence="4" id="KW-1185">Reference proteome</keyword>
<evidence type="ECO:0000256" key="1">
    <source>
        <dbReference type="SAM" id="MobiDB-lite"/>
    </source>
</evidence>
<feature type="region of interest" description="Disordered" evidence="1">
    <location>
        <begin position="237"/>
        <end position="258"/>
    </location>
</feature>
<evidence type="ECO:0000313" key="3">
    <source>
        <dbReference type="EMBL" id="POR39446.1"/>
    </source>
</evidence>
<comment type="caution">
    <text evidence="3">The sequence shown here is derived from an EMBL/GenBank/DDBJ whole genome shotgun (WGS) entry which is preliminary data.</text>
</comment>
<dbReference type="Pfam" id="PF08229">
    <property type="entry name" value="SHR3_chaperone"/>
    <property type="match status" value="1"/>
</dbReference>
<dbReference type="GO" id="GO:0006888">
    <property type="term" value="P:endoplasmic reticulum to Golgi vesicle-mediated transport"/>
    <property type="evidence" value="ECO:0007669"/>
    <property type="project" value="TreeGrafter"/>
</dbReference>
<keyword evidence="2" id="KW-0812">Transmembrane</keyword>
<keyword evidence="2" id="KW-1133">Transmembrane helix</keyword>
<dbReference type="OrthoDB" id="5229808at2759"/>
<dbReference type="Proteomes" id="UP000237481">
    <property type="component" value="Unassembled WGS sequence"/>
</dbReference>
<dbReference type="EMBL" id="PKSG01000037">
    <property type="protein sequence ID" value="POR39446.1"/>
    <property type="molecule type" value="Genomic_DNA"/>
</dbReference>
<gene>
    <name evidence="3" type="ORF">TPAR_00348</name>
</gene>
<dbReference type="PANTHER" id="PTHR28228">
    <property type="entry name" value="SECRETORY COMPONENT PROTEIN SHR3"/>
    <property type="match status" value="1"/>
</dbReference>
<feature type="transmembrane region" description="Helical" evidence="2">
    <location>
        <begin position="117"/>
        <end position="138"/>
    </location>
</feature>
<proteinExistence type="predicted"/>
<organism evidence="3 4">
    <name type="scientific">Tolypocladium paradoxum</name>
    <dbReference type="NCBI Taxonomy" id="94208"/>
    <lineage>
        <taxon>Eukaryota</taxon>
        <taxon>Fungi</taxon>
        <taxon>Dikarya</taxon>
        <taxon>Ascomycota</taxon>
        <taxon>Pezizomycotina</taxon>
        <taxon>Sordariomycetes</taxon>
        <taxon>Hypocreomycetidae</taxon>
        <taxon>Hypocreales</taxon>
        <taxon>Ophiocordycipitaceae</taxon>
        <taxon>Tolypocladium</taxon>
    </lineage>
</organism>
<dbReference type="GO" id="GO:0051082">
    <property type="term" value="F:unfolded protein binding"/>
    <property type="evidence" value="ECO:0007669"/>
    <property type="project" value="TreeGrafter"/>
</dbReference>
<accession>A0A2S4LAK1</accession>
<feature type="transmembrane region" description="Helical" evidence="2">
    <location>
        <begin position="63"/>
        <end position="85"/>
    </location>
</feature>
<dbReference type="InterPro" id="IPR013248">
    <property type="entry name" value="Psh3/Shr3"/>
</dbReference>
<dbReference type="GO" id="GO:0005789">
    <property type="term" value="C:endoplasmic reticulum membrane"/>
    <property type="evidence" value="ECO:0007669"/>
    <property type="project" value="TreeGrafter"/>
</dbReference>
<protein>
    <submittedName>
        <fullName evidence="3">Secretory component protein SHR3</fullName>
    </submittedName>
</protein>
<name>A0A2S4LAK1_9HYPO</name>
<dbReference type="SMART" id="SM00786">
    <property type="entry name" value="SHR3_chaperone"/>
    <property type="match status" value="1"/>
</dbReference>
<dbReference type="PANTHER" id="PTHR28228:SF1">
    <property type="entry name" value="SECRETORY COMPONENT PROTEIN SHR3"/>
    <property type="match status" value="1"/>
</dbReference>
<keyword evidence="2" id="KW-0472">Membrane</keyword>
<feature type="compositionally biased region" description="Basic and acidic residues" evidence="1">
    <location>
        <begin position="237"/>
        <end position="246"/>
    </location>
</feature>
<reference evidence="3 4" key="1">
    <citation type="submission" date="2018-01" db="EMBL/GenBank/DDBJ databases">
        <title>Harnessing the power of phylogenomics to disentangle the directionality and signatures of interkingdom host jumping in the parasitic fungal genus Tolypocladium.</title>
        <authorList>
            <person name="Quandt C.A."/>
            <person name="Patterson W."/>
            <person name="Spatafora J.W."/>
        </authorList>
    </citation>
    <scope>NUCLEOTIDE SEQUENCE [LARGE SCALE GENOMIC DNA]</scope>
    <source>
        <strain evidence="3 4">NRBC 100945</strain>
    </source>
</reference>